<reference evidence="2 3" key="1">
    <citation type="submission" date="2019-12" db="EMBL/GenBank/DDBJ databases">
        <title>Complete genome sequence of Algicella marina strain 9Alg 56(T) isolated from the red alga Tichocarpus crinitus.</title>
        <authorList>
            <person name="Kim S.-G."/>
            <person name="Nedashkovskaya O.I."/>
        </authorList>
    </citation>
    <scope>NUCLEOTIDE SEQUENCE [LARGE SCALE GENOMIC DNA]</scope>
    <source>
        <strain evidence="2 3">9Alg 56</strain>
    </source>
</reference>
<dbReference type="Proteomes" id="UP000464495">
    <property type="component" value="Chromosome"/>
</dbReference>
<protein>
    <recommendedName>
        <fullName evidence="4">DUF2497 domain-containing protein</fullName>
    </recommendedName>
</protein>
<dbReference type="EMBL" id="CP046620">
    <property type="protein sequence ID" value="QHQ35571.1"/>
    <property type="molecule type" value="Genomic_DNA"/>
</dbReference>
<evidence type="ECO:0000313" key="3">
    <source>
        <dbReference type="Proteomes" id="UP000464495"/>
    </source>
</evidence>
<feature type="compositionally biased region" description="Polar residues" evidence="1">
    <location>
        <begin position="86"/>
        <end position="100"/>
    </location>
</feature>
<feature type="region of interest" description="Disordered" evidence="1">
    <location>
        <begin position="27"/>
        <end position="178"/>
    </location>
</feature>
<dbReference type="KEGG" id="amaq:GO499_10450"/>
<dbReference type="RefSeq" id="WP_161862131.1">
    <property type="nucleotide sequence ID" value="NZ_CP046620.1"/>
</dbReference>
<evidence type="ECO:0000313" key="2">
    <source>
        <dbReference type="EMBL" id="QHQ35571.1"/>
    </source>
</evidence>
<sequence length="232" mass="24750">MSDDSLDSNDDRVDVLSSIRRLVAEEAESQVIKLSPSDITSGADDGDADQPFILGDALRVDADAPAEQGDDAAEAETTAEILQLDTPLNDNTDAAPQTQAEPDAEDRGPVRIDGIPSTVITQGPSEPAPKPEEQVSADEEPLVLHEPEPVEPEPAHSEESETTQAAVADTDTTGGNAGMDEEQLRTMVAEVVRAELQGELGERLTGNIRKMVRREVLHILDLTGADGENLIR</sequence>
<accession>A0A6P1T1F2</accession>
<proteinExistence type="predicted"/>
<name>A0A6P1T1F2_9RHOB</name>
<evidence type="ECO:0008006" key="4">
    <source>
        <dbReference type="Google" id="ProtNLM"/>
    </source>
</evidence>
<keyword evidence="3" id="KW-1185">Reference proteome</keyword>
<dbReference type="AlphaFoldDB" id="A0A6P1T1F2"/>
<evidence type="ECO:0000256" key="1">
    <source>
        <dbReference type="SAM" id="MobiDB-lite"/>
    </source>
</evidence>
<feature type="compositionally biased region" description="Low complexity" evidence="1">
    <location>
        <begin position="162"/>
        <end position="174"/>
    </location>
</feature>
<feature type="compositionally biased region" description="Basic and acidic residues" evidence="1">
    <location>
        <begin position="142"/>
        <end position="159"/>
    </location>
</feature>
<gene>
    <name evidence="2" type="ORF">GO499_10450</name>
</gene>
<organism evidence="2 3">
    <name type="scientific">Algicella marina</name>
    <dbReference type="NCBI Taxonomy" id="2683284"/>
    <lineage>
        <taxon>Bacteria</taxon>
        <taxon>Pseudomonadati</taxon>
        <taxon>Pseudomonadota</taxon>
        <taxon>Alphaproteobacteria</taxon>
        <taxon>Rhodobacterales</taxon>
        <taxon>Paracoccaceae</taxon>
        <taxon>Algicella</taxon>
    </lineage>
</organism>